<evidence type="ECO:0000313" key="3">
    <source>
        <dbReference type="Proteomes" id="UP001501570"/>
    </source>
</evidence>
<dbReference type="Gene3D" id="3.40.109.10">
    <property type="entry name" value="NADH Oxidase"/>
    <property type="match status" value="1"/>
</dbReference>
<dbReference type="Proteomes" id="UP001501570">
    <property type="component" value="Unassembled WGS sequence"/>
</dbReference>
<keyword evidence="3" id="KW-1185">Reference proteome</keyword>
<evidence type="ECO:0000259" key="1">
    <source>
        <dbReference type="Pfam" id="PF00881"/>
    </source>
</evidence>
<dbReference type="EMBL" id="BAABJQ010000016">
    <property type="protein sequence ID" value="GAA5192056.1"/>
    <property type="molecule type" value="Genomic_DNA"/>
</dbReference>
<dbReference type="PANTHER" id="PTHR43745:SF2">
    <property type="entry name" value="NITROREDUCTASE MJ1384-RELATED"/>
    <property type="match status" value="1"/>
</dbReference>
<dbReference type="InterPro" id="IPR052544">
    <property type="entry name" value="Bacteriocin_Proc_Enz"/>
</dbReference>
<sequence length="469" mass="50370">MTTTRSDTRTQRIAVQQVLAPQAELVLEPRPRLHLRGRTFDLTVKSDLILQALTELAQGADVEGAAARSGVTRDLGSALPWSMLLRKLDAVGAMLYRLPGNASEPLAELVPLTRGPVALPPRTRDLTAWTPNRAATVRIEDNRLVLQAPDAWCQVYLSPGAAAAWAEAAARQVPTAPWWPEFARILAAAGALREKPPVADEMLWSVAEWAAYLHSRLPDTVSGFAGTYRGAKIVPVPPARWEPGATTVVDLPTPDLDLLARTDPSLTTVSEARRSRREHDGDRPITLDQLSELLYRVARVRGVLRGEGAEAVDRPVPAGGALHEVEVFVASQHCDGLDPGLWWYDGHEHRLVQIAGVGRDLERLVGFATSATLQTKPPQVLLQFAARPARLLTKYESIGYALMAKHTGVLMHAVYLAAEAMGLATCAVGAGDGSAFAAATGRGLGELAPVGEMTLGSRLPEDVDEEGAG</sequence>
<dbReference type="SUPFAM" id="SSF55469">
    <property type="entry name" value="FMN-dependent nitroreductase-like"/>
    <property type="match status" value="1"/>
</dbReference>
<protein>
    <recommendedName>
        <fullName evidence="1">Nitroreductase domain-containing protein</fullName>
    </recommendedName>
</protein>
<name>A0ABP9S7I3_9ACTN</name>
<evidence type="ECO:0000313" key="2">
    <source>
        <dbReference type="EMBL" id="GAA5192056.1"/>
    </source>
</evidence>
<organism evidence="2 3">
    <name type="scientific">Rugosimonospora acidiphila</name>
    <dbReference type="NCBI Taxonomy" id="556531"/>
    <lineage>
        <taxon>Bacteria</taxon>
        <taxon>Bacillati</taxon>
        <taxon>Actinomycetota</taxon>
        <taxon>Actinomycetes</taxon>
        <taxon>Micromonosporales</taxon>
        <taxon>Micromonosporaceae</taxon>
        <taxon>Rugosimonospora</taxon>
    </lineage>
</organism>
<dbReference type="InterPro" id="IPR020051">
    <property type="entry name" value="SagB-type_dehydrogenase"/>
</dbReference>
<dbReference type="InterPro" id="IPR000415">
    <property type="entry name" value="Nitroreductase-like"/>
</dbReference>
<reference evidence="3" key="1">
    <citation type="journal article" date="2019" name="Int. J. Syst. Evol. Microbiol.">
        <title>The Global Catalogue of Microorganisms (GCM) 10K type strain sequencing project: providing services to taxonomists for standard genome sequencing and annotation.</title>
        <authorList>
            <consortium name="The Broad Institute Genomics Platform"/>
            <consortium name="The Broad Institute Genome Sequencing Center for Infectious Disease"/>
            <person name="Wu L."/>
            <person name="Ma J."/>
        </authorList>
    </citation>
    <scope>NUCLEOTIDE SEQUENCE [LARGE SCALE GENOMIC DNA]</scope>
    <source>
        <strain evidence="3">JCM 18304</strain>
    </source>
</reference>
<dbReference type="InterPro" id="IPR029479">
    <property type="entry name" value="Nitroreductase"/>
</dbReference>
<dbReference type="CDD" id="cd02142">
    <property type="entry name" value="McbC_SagB-like_oxidoreductase"/>
    <property type="match status" value="1"/>
</dbReference>
<gene>
    <name evidence="2" type="ORF">GCM10023322_50820</name>
</gene>
<dbReference type="PANTHER" id="PTHR43745">
    <property type="entry name" value="NITROREDUCTASE MJ1384-RELATED"/>
    <property type="match status" value="1"/>
</dbReference>
<dbReference type="Pfam" id="PF00881">
    <property type="entry name" value="Nitroreductase"/>
    <property type="match status" value="1"/>
</dbReference>
<feature type="domain" description="Nitroreductase" evidence="1">
    <location>
        <begin position="272"/>
        <end position="439"/>
    </location>
</feature>
<comment type="caution">
    <text evidence="2">The sequence shown here is derived from an EMBL/GenBank/DDBJ whole genome shotgun (WGS) entry which is preliminary data.</text>
</comment>
<proteinExistence type="predicted"/>
<dbReference type="NCBIfam" id="TIGR03605">
    <property type="entry name" value="antibiot_sagB"/>
    <property type="match status" value="1"/>
</dbReference>
<accession>A0ABP9S7I3</accession>